<dbReference type="EMBL" id="LAZR01000062">
    <property type="protein sequence ID" value="KKN96849.1"/>
    <property type="molecule type" value="Genomic_DNA"/>
</dbReference>
<comment type="caution">
    <text evidence="1">The sequence shown here is derived from an EMBL/GenBank/DDBJ whole genome shotgun (WGS) entry which is preliminary data.</text>
</comment>
<name>A0A0F9UYQ4_9ZZZZ</name>
<reference evidence="1" key="1">
    <citation type="journal article" date="2015" name="Nature">
        <title>Complex archaea that bridge the gap between prokaryotes and eukaryotes.</title>
        <authorList>
            <person name="Spang A."/>
            <person name="Saw J.H."/>
            <person name="Jorgensen S.L."/>
            <person name="Zaremba-Niedzwiedzka K."/>
            <person name="Martijn J."/>
            <person name="Lind A.E."/>
            <person name="van Eijk R."/>
            <person name="Schleper C."/>
            <person name="Guy L."/>
            <person name="Ettema T.J."/>
        </authorList>
    </citation>
    <scope>NUCLEOTIDE SEQUENCE</scope>
</reference>
<gene>
    <name evidence="1" type="ORF">LCGC14_0164930</name>
</gene>
<sequence>MLKDMAPDFLPHENGGYLYAEDIHTAAWYNGREDGIVIWFRPGFTGPAIVLVVVEHRNIDQICVDVWHVDEPCFGDPPTWKDYPESFTKYDDTIRKTFDYGNAGAAAQYIYGRLETWFKENKPSTSSFDEVSTALAQE</sequence>
<organism evidence="1">
    <name type="scientific">marine sediment metagenome</name>
    <dbReference type="NCBI Taxonomy" id="412755"/>
    <lineage>
        <taxon>unclassified sequences</taxon>
        <taxon>metagenomes</taxon>
        <taxon>ecological metagenomes</taxon>
    </lineage>
</organism>
<protein>
    <submittedName>
        <fullName evidence="1">Uncharacterized protein</fullName>
    </submittedName>
</protein>
<proteinExistence type="predicted"/>
<dbReference type="AlphaFoldDB" id="A0A0F9UYQ4"/>
<accession>A0A0F9UYQ4</accession>
<evidence type="ECO:0000313" key="1">
    <source>
        <dbReference type="EMBL" id="KKN96849.1"/>
    </source>
</evidence>